<evidence type="ECO:0000313" key="1">
    <source>
        <dbReference type="EMBL" id="AIQ66436.1"/>
    </source>
</evidence>
<sequence>MGQPTKIRKRAKALKGRPVCITLHDGRSYVGYITGVEKEALILSRPYTTTTQKSGRKPSNRKQKAEVSSFMPLLGSLLGGSGAGAGGGIASGLSGGLRFLGFIQKAMPVMKMGYGMIKTIRPFFNGLKGLMGTGG</sequence>
<dbReference type="eggNOG" id="ENOG503054S">
    <property type="taxonomic scope" value="Bacteria"/>
</dbReference>
<keyword evidence="2" id="KW-1185">Reference proteome</keyword>
<dbReference type="AlphaFoldDB" id="A0A089LY63"/>
<dbReference type="KEGG" id="pgm:PGRAT_01290"/>
<name>A0A089LY63_9BACL</name>
<dbReference type="EMBL" id="CP009287">
    <property type="protein sequence ID" value="AIQ66436.1"/>
    <property type="molecule type" value="Genomic_DNA"/>
</dbReference>
<dbReference type="OrthoDB" id="2663237at2"/>
<reference evidence="1 2" key="1">
    <citation type="submission" date="2014-08" db="EMBL/GenBank/DDBJ databases">
        <title>Comparative genomics of the Paenibacillus odorifer group.</title>
        <authorList>
            <person name="den Bakker H.C."/>
            <person name="Tsai Y.-C."/>
            <person name="Martin N."/>
            <person name="Korlach J."/>
            <person name="Wiedmann M."/>
        </authorList>
    </citation>
    <scope>NUCLEOTIDE SEQUENCE [LARGE SCALE GENOMIC DNA]</scope>
    <source>
        <strain evidence="1 2">DSM 15220</strain>
    </source>
</reference>
<protein>
    <submittedName>
        <fullName evidence="1">Uncharacterized protein</fullName>
    </submittedName>
</protein>
<gene>
    <name evidence="1" type="ORF">PGRAT_01290</name>
</gene>
<organism evidence="1 2">
    <name type="scientific">Paenibacillus graminis</name>
    <dbReference type="NCBI Taxonomy" id="189425"/>
    <lineage>
        <taxon>Bacteria</taxon>
        <taxon>Bacillati</taxon>
        <taxon>Bacillota</taxon>
        <taxon>Bacilli</taxon>
        <taxon>Bacillales</taxon>
        <taxon>Paenibacillaceae</taxon>
        <taxon>Paenibacillus</taxon>
    </lineage>
</organism>
<dbReference type="Proteomes" id="UP000029500">
    <property type="component" value="Chromosome"/>
</dbReference>
<accession>A0A089LY63</accession>
<proteinExistence type="predicted"/>
<dbReference type="HOGENOM" id="CLU_1784974_0_0_9"/>
<evidence type="ECO:0000313" key="2">
    <source>
        <dbReference type="Proteomes" id="UP000029500"/>
    </source>
</evidence>
<dbReference type="RefSeq" id="WP_025707915.1">
    <property type="nucleotide sequence ID" value="NZ_CP009287.1"/>
</dbReference>